<dbReference type="PANTHER" id="PTHR42852">
    <property type="entry name" value="THIOL:DISULFIDE INTERCHANGE PROTEIN DSBE"/>
    <property type="match status" value="1"/>
</dbReference>
<dbReference type="PROSITE" id="PS51352">
    <property type="entry name" value="THIOREDOXIN_2"/>
    <property type="match status" value="1"/>
</dbReference>
<dbReference type="InterPro" id="IPR050553">
    <property type="entry name" value="Thioredoxin_ResA/DsbE_sf"/>
</dbReference>
<dbReference type="Proteomes" id="UP001593940">
    <property type="component" value="Unassembled WGS sequence"/>
</dbReference>
<dbReference type="EMBL" id="JBHOMY010000016">
    <property type="protein sequence ID" value="MFC1456525.1"/>
    <property type="molecule type" value="Genomic_DNA"/>
</dbReference>
<dbReference type="RefSeq" id="WP_161726720.1">
    <property type="nucleotide sequence ID" value="NZ_JBHOMY010000016.1"/>
</dbReference>
<proteinExistence type="predicted"/>
<dbReference type="InterPro" id="IPR036249">
    <property type="entry name" value="Thioredoxin-like_sf"/>
</dbReference>
<dbReference type="InterPro" id="IPR000866">
    <property type="entry name" value="AhpC/TSA"/>
</dbReference>
<comment type="caution">
    <text evidence="4">The sequence shown here is derived from an EMBL/GenBank/DDBJ whole genome shotgun (WGS) entry which is preliminary data.</text>
</comment>
<dbReference type="CDD" id="cd02966">
    <property type="entry name" value="TlpA_like_family"/>
    <property type="match status" value="1"/>
</dbReference>
<feature type="domain" description="Thioredoxin" evidence="3">
    <location>
        <begin position="128"/>
        <end position="265"/>
    </location>
</feature>
<dbReference type="InterPro" id="IPR017937">
    <property type="entry name" value="Thioredoxin_CS"/>
</dbReference>
<keyword evidence="2" id="KW-0472">Membrane</keyword>
<dbReference type="EC" id="2.4.99.-" evidence="4"/>
<evidence type="ECO:0000313" key="5">
    <source>
        <dbReference type="Proteomes" id="UP001593940"/>
    </source>
</evidence>
<evidence type="ECO:0000259" key="3">
    <source>
        <dbReference type="PROSITE" id="PS51352"/>
    </source>
</evidence>
<dbReference type="SUPFAM" id="SSF52833">
    <property type="entry name" value="Thioredoxin-like"/>
    <property type="match status" value="1"/>
</dbReference>
<keyword evidence="2" id="KW-1133">Transmembrane helix</keyword>
<accession>A0ABV6Y5H2</accession>
<feature type="transmembrane region" description="Helical" evidence="2">
    <location>
        <begin position="82"/>
        <end position="99"/>
    </location>
</feature>
<keyword evidence="4" id="KW-0808">Transferase</keyword>
<keyword evidence="2" id="KW-0812">Transmembrane</keyword>
<feature type="transmembrane region" description="Helical" evidence="2">
    <location>
        <begin position="106"/>
        <end position="125"/>
    </location>
</feature>
<protein>
    <submittedName>
        <fullName evidence="4">Prolipoprotein diacylglyceryl transferase family protein</fullName>
        <ecNumber evidence="4">2.4.99.-</ecNumber>
    </submittedName>
</protein>
<feature type="transmembrane region" description="Helical" evidence="2">
    <location>
        <begin position="6"/>
        <end position="31"/>
    </location>
</feature>
<dbReference type="PANTHER" id="PTHR42852:SF18">
    <property type="entry name" value="CHROMOSOME UNDETERMINED SCAFFOLD_47, WHOLE GENOME SHOTGUN SEQUENCE"/>
    <property type="match status" value="1"/>
</dbReference>
<evidence type="ECO:0000313" key="4">
    <source>
        <dbReference type="EMBL" id="MFC1456525.1"/>
    </source>
</evidence>
<dbReference type="GO" id="GO:0016757">
    <property type="term" value="F:glycosyltransferase activity"/>
    <property type="evidence" value="ECO:0007669"/>
    <property type="project" value="UniProtKB-KW"/>
</dbReference>
<sequence>MQAVSIGPLVFAGDRLAAIVGIGVFMVATSIMSSRLDPRIGRWSTWALIGGFAAARLGHVIGNATSFTAEPWRILAVWQGGFSWPWAAGSVAAVSVVLLRTRRTAIGAVVSLAIALFAWNVVWQLTNATPSTPMPDVVLENIKGGDTPLTSFSGKPVVLNLWASWCPPCRREMPMMAEMAASRPEVTFLFVNQGERRAAIESFLSGQTLTLPNVLLDPRQEVARHYAMPGLPVTLFLGPDGKLRSLHVGEISREALMSAISRLLAQ</sequence>
<keyword evidence="5" id="KW-1185">Reference proteome</keyword>
<dbReference type="InterPro" id="IPR013766">
    <property type="entry name" value="Thioredoxin_domain"/>
</dbReference>
<dbReference type="Pfam" id="PF01790">
    <property type="entry name" value="LGT"/>
    <property type="match status" value="1"/>
</dbReference>
<dbReference type="InterPro" id="IPR001640">
    <property type="entry name" value="Lgt"/>
</dbReference>
<keyword evidence="4" id="KW-0328">Glycosyltransferase</keyword>
<reference evidence="4 5" key="1">
    <citation type="submission" date="2024-09" db="EMBL/GenBank/DDBJ databases">
        <title>Nodulacao em especies de Leguminosae Basais da Amazonia e Caracterizacao dos Rizobios e Bacterias Associadas aos Nodulos.</title>
        <authorList>
            <person name="Jambeiro I.C.A."/>
            <person name="Lopes I.S."/>
            <person name="Aguiar E.R.G.R."/>
            <person name="Santos A.F.J."/>
            <person name="Dos Santos J.M.F."/>
            <person name="Gross E."/>
        </authorList>
    </citation>
    <scope>NUCLEOTIDE SEQUENCE [LARGE SCALE GENOMIC DNA]</scope>
    <source>
        <strain evidence="4 5">BRUESC1165</strain>
    </source>
</reference>
<feature type="transmembrane region" description="Helical" evidence="2">
    <location>
        <begin position="43"/>
        <end position="62"/>
    </location>
</feature>
<keyword evidence="1" id="KW-0676">Redox-active center</keyword>
<gene>
    <name evidence="4" type="ORF">ACETIH_07285</name>
</gene>
<organism evidence="4 5">
    <name type="scientific">Microvirga arabica</name>
    <dbReference type="NCBI Taxonomy" id="1128671"/>
    <lineage>
        <taxon>Bacteria</taxon>
        <taxon>Pseudomonadati</taxon>
        <taxon>Pseudomonadota</taxon>
        <taxon>Alphaproteobacteria</taxon>
        <taxon>Hyphomicrobiales</taxon>
        <taxon>Methylobacteriaceae</taxon>
        <taxon>Microvirga</taxon>
    </lineage>
</organism>
<dbReference type="Gene3D" id="3.40.30.10">
    <property type="entry name" value="Glutaredoxin"/>
    <property type="match status" value="1"/>
</dbReference>
<evidence type="ECO:0000256" key="2">
    <source>
        <dbReference type="SAM" id="Phobius"/>
    </source>
</evidence>
<dbReference type="PROSITE" id="PS00194">
    <property type="entry name" value="THIOREDOXIN_1"/>
    <property type="match status" value="1"/>
</dbReference>
<evidence type="ECO:0000256" key="1">
    <source>
        <dbReference type="ARBA" id="ARBA00023284"/>
    </source>
</evidence>
<dbReference type="Pfam" id="PF00578">
    <property type="entry name" value="AhpC-TSA"/>
    <property type="match status" value="1"/>
</dbReference>
<name>A0ABV6Y5H2_9HYPH</name>